<organism evidence="2 3">
    <name type="scientific">Podospora aff. communis PSN243</name>
    <dbReference type="NCBI Taxonomy" id="3040156"/>
    <lineage>
        <taxon>Eukaryota</taxon>
        <taxon>Fungi</taxon>
        <taxon>Dikarya</taxon>
        <taxon>Ascomycota</taxon>
        <taxon>Pezizomycotina</taxon>
        <taxon>Sordariomycetes</taxon>
        <taxon>Sordariomycetidae</taxon>
        <taxon>Sordariales</taxon>
        <taxon>Podosporaceae</taxon>
        <taxon>Podospora</taxon>
    </lineage>
</organism>
<dbReference type="AlphaFoldDB" id="A0AAV9GC03"/>
<reference evidence="2" key="2">
    <citation type="submission" date="2023-05" db="EMBL/GenBank/DDBJ databases">
        <authorList>
            <consortium name="Lawrence Berkeley National Laboratory"/>
            <person name="Steindorff A."/>
            <person name="Hensen N."/>
            <person name="Bonometti L."/>
            <person name="Westerberg I."/>
            <person name="Brannstrom I.O."/>
            <person name="Guillou S."/>
            <person name="Cros-Aarteil S."/>
            <person name="Calhoun S."/>
            <person name="Haridas S."/>
            <person name="Kuo A."/>
            <person name="Mondo S."/>
            <person name="Pangilinan J."/>
            <person name="Riley R."/>
            <person name="Labutti K."/>
            <person name="Andreopoulos B."/>
            <person name="Lipzen A."/>
            <person name="Chen C."/>
            <person name="Yanf M."/>
            <person name="Daum C."/>
            <person name="Ng V."/>
            <person name="Clum A."/>
            <person name="Ohm R."/>
            <person name="Martin F."/>
            <person name="Silar P."/>
            <person name="Natvig D."/>
            <person name="Lalanne C."/>
            <person name="Gautier V."/>
            <person name="Ament-Velasquez S.L."/>
            <person name="Kruys A."/>
            <person name="Hutchinson M.I."/>
            <person name="Powell A.J."/>
            <person name="Barry K."/>
            <person name="Miller A.N."/>
            <person name="Grigoriev I.V."/>
            <person name="Debuchy R."/>
            <person name="Gladieux P."/>
            <person name="Thoren M.H."/>
            <person name="Johannesson H."/>
        </authorList>
    </citation>
    <scope>NUCLEOTIDE SEQUENCE</scope>
    <source>
        <strain evidence="2">PSN243</strain>
    </source>
</reference>
<feature type="region of interest" description="Disordered" evidence="1">
    <location>
        <begin position="37"/>
        <end position="75"/>
    </location>
</feature>
<dbReference type="Proteomes" id="UP001321760">
    <property type="component" value="Unassembled WGS sequence"/>
</dbReference>
<feature type="region of interest" description="Disordered" evidence="1">
    <location>
        <begin position="218"/>
        <end position="247"/>
    </location>
</feature>
<accession>A0AAV9GC03</accession>
<evidence type="ECO:0000313" key="2">
    <source>
        <dbReference type="EMBL" id="KAK4445455.1"/>
    </source>
</evidence>
<proteinExistence type="predicted"/>
<dbReference type="EMBL" id="MU865965">
    <property type="protein sequence ID" value="KAK4445455.1"/>
    <property type="molecule type" value="Genomic_DNA"/>
</dbReference>
<reference evidence="2" key="1">
    <citation type="journal article" date="2023" name="Mol. Phylogenet. Evol.">
        <title>Genome-scale phylogeny and comparative genomics of the fungal order Sordariales.</title>
        <authorList>
            <person name="Hensen N."/>
            <person name="Bonometti L."/>
            <person name="Westerberg I."/>
            <person name="Brannstrom I.O."/>
            <person name="Guillou S."/>
            <person name="Cros-Aarteil S."/>
            <person name="Calhoun S."/>
            <person name="Haridas S."/>
            <person name="Kuo A."/>
            <person name="Mondo S."/>
            <person name="Pangilinan J."/>
            <person name="Riley R."/>
            <person name="LaButti K."/>
            <person name="Andreopoulos B."/>
            <person name="Lipzen A."/>
            <person name="Chen C."/>
            <person name="Yan M."/>
            <person name="Daum C."/>
            <person name="Ng V."/>
            <person name="Clum A."/>
            <person name="Steindorff A."/>
            <person name="Ohm R.A."/>
            <person name="Martin F."/>
            <person name="Silar P."/>
            <person name="Natvig D.O."/>
            <person name="Lalanne C."/>
            <person name="Gautier V."/>
            <person name="Ament-Velasquez S.L."/>
            <person name="Kruys A."/>
            <person name="Hutchinson M.I."/>
            <person name="Powell A.J."/>
            <person name="Barry K."/>
            <person name="Miller A.N."/>
            <person name="Grigoriev I.V."/>
            <person name="Debuchy R."/>
            <person name="Gladieux P."/>
            <person name="Hiltunen Thoren M."/>
            <person name="Johannesson H."/>
        </authorList>
    </citation>
    <scope>NUCLEOTIDE SEQUENCE</scope>
    <source>
        <strain evidence="2">PSN243</strain>
    </source>
</reference>
<feature type="compositionally biased region" description="Basic and acidic residues" evidence="1">
    <location>
        <begin position="44"/>
        <end position="56"/>
    </location>
</feature>
<gene>
    <name evidence="2" type="ORF">QBC34DRAFT_472352</name>
</gene>
<evidence type="ECO:0000313" key="3">
    <source>
        <dbReference type="Proteomes" id="UP001321760"/>
    </source>
</evidence>
<feature type="compositionally biased region" description="Basic and acidic residues" evidence="1">
    <location>
        <begin position="220"/>
        <end position="245"/>
    </location>
</feature>
<name>A0AAV9GC03_9PEZI</name>
<sequence>MQVISEDIRGDETSSVTIHLNFSDGTSTKIQALQKESPMWNDINSHDNNPRSRFMDDESSDETDDNSSTSRRDPNCQFPRCHGEIVKTVNENIESTHGDDTVISISVESYPSTLPCPFSVRYPEQHLACLRYNFQRPLDVAEHLWTSHRRVLGHLCPTCGDGFEQRTACDSHIRQRACEQGGDLMGRDEGEELSSSQVYQLLELAREIEEEDNRVFAGYGRDRGQGKGTIRKSEEQGDSRDKTRSEWGTIWGIVFPHEIAPPQWPGSDADP</sequence>
<evidence type="ECO:0008006" key="4">
    <source>
        <dbReference type="Google" id="ProtNLM"/>
    </source>
</evidence>
<keyword evidence="3" id="KW-1185">Reference proteome</keyword>
<evidence type="ECO:0000256" key="1">
    <source>
        <dbReference type="SAM" id="MobiDB-lite"/>
    </source>
</evidence>
<comment type="caution">
    <text evidence="2">The sequence shown here is derived from an EMBL/GenBank/DDBJ whole genome shotgun (WGS) entry which is preliminary data.</text>
</comment>
<protein>
    <recommendedName>
        <fullName evidence="4">C2H2-type domain-containing protein</fullName>
    </recommendedName>
</protein>